<organism evidence="7 8">
    <name type="scientific">Sulfurimonas diazotrophicus</name>
    <dbReference type="NCBI Taxonomy" id="3131939"/>
    <lineage>
        <taxon>Bacteria</taxon>
        <taxon>Pseudomonadati</taxon>
        <taxon>Campylobacterota</taxon>
        <taxon>Epsilonproteobacteria</taxon>
        <taxon>Campylobacterales</taxon>
        <taxon>Sulfurimonadaceae</taxon>
        <taxon>Sulfurimonas</taxon>
    </lineage>
</organism>
<comment type="similarity">
    <text evidence="2">Belongs to the RmuC family.</text>
</comment>
<accession>A0ABZ3H8R2</accession>
<evidence type="ECO:0000313" key="8">
    <source>
        <dbReference type="Proteomes" id="UP001447842"/>
    </source>
</evidence>
<keyword evidence="6" id="KW-0812">Transmembrane</keyword>
<feature type="coiled-coil region" evidence="5">
    <location>
        <begin position="87"/>
        <end position="128"/>
    </location>
</feature>
<dbReference type="RefSeq" id="WP_345972367.1">
    <property type="nucleotide sequence ID" value="NZ_CP147920.1"/>
</dbReference>
<evidence type="ECO:0000256" key="2">
    <source>
        <dbReference type="ARBA" id="ARBA00009840"/>
    </source>
</evidence>
<comment type="function">
    <text evidence="1">Involved in DNA recombination.</text>
</comment>
<dbReference type="PANTHER" id="PTHR30563:SF0">
    <property type="entry name" value="DNA RECOMBINATION PROTEIN RMUC"/>
    <property type="match status" value="1"/>
</dbReference>
<dbReference type="EMBL" id="CP147920">
    <property type="protein sequence ID" value="XAU14704.1"/>
    <property type="molecule type" value="Genomic_DNA"/>
</dbReference>
<keyword evidence="3 5" id="KW-0175">Coiled coil</keyword>
<name>A0ABZ3H8R2_9BACT</name>
<evidence type="ECO:0000256" key="1">
    <source>
        <dbReference type="ARBA" id="ARBA00003416"/>
    </source>
</evidence>
<keyword evidence="6" id="KW-0472">Membrane</keyword>
<dbReference type="PANTHER" id="PTHR30563">
    <property type="entry name" value="DNA RECOMBINATION PROTEIN RMUC"/>
    <property type="match status" value="1"/>
</dbReference>
<keyword evidence="6" id="KW-1133">Transmembrane helix</keyword>
<evidence type="ECO:0000313" key="7">
    <source>
        <dbReference type="EMBL" id="XAU14704.1"/>
    </source>
</evidence>
<reference evidence="7 8" key="1">
    <citation type="submission" date="2024-03" db="EMBL/GenBank/DDBJ databases">
        <title>Sulfurimonas sp. HSL3-1.</title>
        <authorList>
            <person name="Wang S."/>
        </authorList>
    </citation>
    <scope>NUCLEOTIDE SEQUENCE [LARGE SCALE GENOMIC DNA]</scope>
    <source>
        <strain evidence="7 8">HSL3-1</strain>
    </source>
</reference>
<dbReference type="Pfam" id="PF02646">
    <property type="entry name" value="RmuC"/>
    <property type="match status" value="1"/>
</dbReference>
<evidence type="ECO:0000256" key="3">
    <source>
        <dbReference type="ARBA" id="ARBA00023054"/>
    </source>
</evidence>
<gene>
    <name evidence="7" type="ORF">WCY31_10685</name>
</gene>
<feature type="transmembrane region" description="Helical" evidence="6">
    <location>
        <begin position="12"/>
        <end position="31"/>
    </location>
</feature>
<evidence type="ECO:0000256" key="5">
    <source>
        <dbReference type="SAM" id="Coils"/>
    </source>
</evidence>
<dbReference type="InterPro" id="IPR003798">
    <property type="entry name" value="DNA_recombination_RmuC"/>
</dbReference>
<dbReference type="Proteomes" id="UP001447842">
    <property type="component" value="Chromosome"/>
</dbReference>
<protein>
    <submittedName>
        <fullName evidence="7">DNA recombination protein RmuC</fullName>
    </submittedName>
</protein>
<proteinExistence type="inferred from homology"/>
<evidence type="ECO:0000256" key="6">
    <source>
        <dbReference type="SAM" id="Phobius"/>
    </source>
</evidence>
<sequence length="461" mass="52293">MPVDTMTPYQIVPLVIALLLAAAALYMLLLLRRRGAALEAAREAAEAQQAVLQQRDQELIRLNDTLAWRAKEEARLQGSVEAGTLQFENARQAHQRLERDFAVLQTRYEEAQKQHTEQLRLLDEAKQALGAQFEGLAHKIFEQKAKTFDAANQQQLQLLLKPFREQIDAFSKQTQSQYVEESKERHLLKSEIERLKVLNERIAEDALNLTNALKGETKTQGNWGEIVLERVLESSGLRPGHEYETQGTYKDEKGNMLRPDVVVFLPQERCVIIDSKVSLVAYEQFMSSDDSEQKAKALRQHLVSINAHIKGLSEKRYENLPGMRTLDFVLLFMPIEGAFHLALQNDSGLFKKAYDARIIIVSPSTLLATLRTIENIWRTEQQQQNAAEIARQAEALYDKFVGFVEDMERIGDQLGKTQGQWEAAMNKLSSGKGNLIRRAEQMKKLGLSPKKALPGKDEGTE</sequence>
<keyword evidence="8" id="KW-1185">Reference proteome</keyword>
<evidence type="ECO:0000256" key="4">
    <source>
        <dbReference type="ARBA" id="ARBA00023172"/>
    </source>
</evidence>
<keyword evidence="4" id="KW-0233">DNA recombination</keyword>